<keyword evidence="1" id="KW-0195">Cyclin</keyword>
<dbReference type="SMART" id="SM00385">
    <property type="entry name" value="CYCLIN"/>
    <property type="match status" value="1"/>
</dbReference>
<feature type="compositionally biased region" description="Low complexity" evidence="2">
    <location>
        <begin position="406"/>
        <end position="415"/>
    </location>
</feature>
<reference evidence="4 5" key="1">
    <citation type="journal article" date="2021" name="Sci. Rep.">
        <title>The genome of the diatom Chaetoceros tenuissimus carries an ancient integrated fragment of an extant virus.</title>
        <authorList>
            <person name="Hongo Y."/>
            <person name="Kimura K."/>
            <person name="Takaki Y."/>
            <person name="Yoshida Y."/>
            <person name="Baba S."/>
            <person name="Kobayashi G."/>
            <person name="Nagasaki K."/>
            <person name="Hano T."/>
            <person name="Tomaru Y."/>
        </authorList>
    </citation>
    <scope>NUCLEOTIDE SEQUENCE [LARGE SCALE GENOMIC DNA]</scope>
    <source>
        <strain evidence="4 5">NIES-3715</strain>
    </source>
</reference>
<evidence type="ECO:0000256" key="1">
    <source>
        <dbReference type="RuleBase" id="RU000383"/>
    </source>
</evidence>
<dbReference type="AlphaFoldDB" id="A0AAD3D1P7"/>
<evidence type="ECO:0000259" key="3">
    <source>
        <dbReference type="SMART" id="SM00385"/>
    </source>
</evidence>
<protein>
    <recommendedName>
        <fullName evidence="3">Cyclin-like domain-containing protein</fullName>
    </recommendedName>
</protein>
<dbReference type="Gene3D" id="1.10.472.10">
    <property type="entry name" value="Cyclin-like"/>
    <property type="match status" value="2"/>
</dbReference>
<keyword evidence="5" id="KW-1185">Reference proteome</keyword>
<organism evidence="4 5">
    <name type="scientific">Chaetoceros tenuissimus</name>
    <dbReference type="NCBI Taxonomy" id="426638"/>
    <lineage>
        <taxon>Eukaryota</taxon>
        <taxon>Sar</taxon>
        <taxon>Stramenopiles</taxon>
        <taxon>Ochrophyta</taxon>
        <taxon>Bacillariophyta</taxon>
        <taxon>Coscinodiscophyceae</taxon>
        <taxon>Chaetocerotophycidae</taxon>
        <taxon>Chaetocerotales</taxon>
        <taxon>Chaetocerotaceae</taxon>
        <taxon>Chaetoceros</taxon>
    </lineage>
</organism>
<name>A0AAD3D1P7_9STRA</name>
<dbReference type="SUPFAM" id="SSF47954">
    <property type="entry name" value="Cyclin-like"/>
    <property type="match status" value="1"/>
</dbReference>
<feature type="region of interest" description="Disordered" evidence="2">
    <location>
        <begin position="406"/>
        <end position="433"/>
    </location>
</feature>
<comment type="similarity">
    <text evidence="1">Belongs to the cyclin family.</text>
</comment>
<accession>A0AAD3D1P7</accession>
<dbReference type="Proteomes" id="UP001054902">
    <property type="component" value="Unassembled WGS sequence"/>
</dbReference>
<evidence type="ECO:0000256" key="2">
    <source>
        <dbReference type="SAM" id="MobiDB-lite"/>
    </source>
</evidence>
<dbReference type="InterPro" id="IPR006671">
    <property type="entry name" value="Cyclin_N"/>
</dbReference>
<feature type="domain" description="Cyclin-like" evidence="3">
    <location>
        <begin position="143"/>
        <end position="230"/>
    </location>
</feature>
<dbReference type="Pfam" id="PF00134">
    <property type="entry name" value="Cyclin_N"/>
    <property type="match status" value="1"/>
</dbReference>
<gene>
    <name evidence="4" type="ORF">CTEN210_12463</name>
</gene>
<evidence type="ECO:0000313" key="5">
    <source>
        <dbReference type="Proteomes" id="UP001054902"/>
    </source>
</evidence>
<dbReference type="FunFam" id="1.10.472.10:FF:000093">
    <property type="entry name" value="Predicted protein"/>
    <property type="match status" value="1"/>
</dbReference>
<evidence type="ECO:0000313" key="4">
    <source>
        <dbReference type="EMBL" id="GFH55987.1"/>
    </source>
</evidence>
<dbReference type="InterPro" id="IPR036915">
    <property type="entry name" value="Cyclin-like_sf"/>
</dbReference>
<sequence>MLTYNPNGEVMNTSLLNKKYGTGECPDRMVNANETEKSSILLLGKKGLKMDQIQALLKKENSLKKIHSLSSSYGELSNGNLSYYKHGDGTIKTRQIYVPQTCSYDDQTVDQRDQRCVFEEENMDEEQIQDYESDAIYRFRMSSWSYRIVDYFGVSREIVSIAFNYLDRFIDSGVYCCKSTYSYKLASITALHIALKVHNRTTIKATTLADLSKGEISATDIIHMETIMLKALDYHLCPPTCQTFIVLFAELLPVSVLESSIVSHIIQQAMYIAELSTMHLLMKGVKASVVSVGAMWKVMDMMVDENALNGHDRAYFLKRLGAVFKLDQSSNEPVPSEDCYWWKEVQCCRVLLDEIISLNCRQAMDGSDQILSCNNLYFQASTNHQHDCYTMNEKFGIQEYQHIISSSDSTESSSINCTNEQRDDQEESPREIF</sequence>
<dbReference type="PANTHER" id="PTHR10177">
    <property type="entry name" value="CYCLINS"/>
    <property type="match status" value="1"/>
</dbReference>
<dbReference type="InterPro" id="IPR039361">
    <property type="entry name" value="Cyclin"/>
</dbReference>
<dbReference type="InterPro" id="IPR013763">
    <property type="entry name" value="Cyclin-like_dom"/>
</dbReference>
<proteinExistence type="inferred from homology"/>
<dbReference type="EMBL" id="BLLK01000051">
    <property type="protein sequence ID" value="GFH55987.1"/>
    <property type="molecule type" value="Genomic_DNA"/>
</dbReference>
<comment type="caution">
    <text evidence="4">The sequence shown here is derived from an EMBL/GenBank/DDBJ whole genome shotgun (WGS) entry which is preliminary data.</text>
</comment>